<dbReference type="Gene3D" id="3.30.1220.10">
    <property type="entry name" value="CobW-like, C-terminal domain"/>
    <property type="match status" value="1"/>
</dbReference>
<dbReference type="EMBL" id="LLXH01006432">
    <property type="protein sequence ID" value="PKC52077.1"/>
    <property type="molecule type" value="Genomic_DNA"/>
</dbReference>
<dbReference type="InterPro" id="IPR051927">
    <property type="entry name" value="Zn_Chap_cDPG_Synth"/>
</dbReference>
<evidence type="ECO:0000259" key="3">
    <source>
        <dbReference type="SMART" id="SM00833"/>
    </source>
</evidence>
<proteinExistence type="predicted"/>
<organism evidence="4 5">
    <name type="scientific">Rhizophagus irregularis</name>
    <dbReference type="NCBI Taxonomy" id="588596"/>
    <lineage>
        <taxon>Eukaryota</taxon>
        <taxon>Fungi</taxon>
        <taxon>Fungi incertae sedis</taxon>
        <taxon>Mucoromycota</taxon>
        <taxon>Glomeromycotina</taxon>
        <taxon>Glomeromycetes</taxon>
        <taxon>Glomerales</taxon>
        <taxon>Glomeraceae</taxon>
        <taxon>Rhizophagus</taxon>
    </lineage>
</organism>
<reference evidence="4 5" key="2">
    <citation type="submission" date="2017-10" db="EMBL/GenBank/DDBJ databases">
        <title>Genome analyses suggest a sexual origin of heterokaryosis in a supposedly ancient asexual fungus.</title>
        <authorList>
            <person name="Corradi N."/>
            <person name="Sedzielewska K."/>
            <person name="Noel J."/>
            <person name="Charron P."/>
            <person name="Farinelli L."/>
            <person name="Marton T."/>
            <person name="Kruger M."/>
            <person name="Pelin A."/>
            <person name="Brachmann A."/>
            <person name="Corradi N."/>
        </authorList>
    </citation>
    <scope>NUCLEOTIDE SEQUENCE [LARGE SCALE GENOMIC DNA]</scope>
    <source>
        <strain evidence="4 5">A1</strain>
    </source>
</reference>
<feature type="domain" description="CobW C-terminal" evidence="3">
    <location>
        <begin position="2"/>
        <end position="93"/>
    </location>
</feature>
<keyword evidence="2" id="KW-0143">Chaperone</keyword>
<accession>A0A2N0QLZ4</accession>
<protein>
    <recommendedName>
        <fullName evidence="3">CobW C-terminal domain-containing protein</fullName>
    </recommendedName>
</protein>
<sequence length="115" mass="13456">MPIEIVRSKGFIWSARHNDIAILFSQAGSSVNISPISYWVASLPKEEQLQIFYENPEVRDNWDPEFGDRKTELVIIGIDLPKEEIIKELDACLLTDEEFNEDWHTFETPFDWNLN</sequence>
<dbReference type="SUPFAM" id="SSF90002">
    <property type="entry name" value="Hypothetical protein YjiA, C-terminal domain"/>
    <property type="match status" value="1"/>
</dbReference>
<comment type="caution">
    <text evidence="4">The sequence shown here is derived from an EMBL/GenBank/DDBJ whole genome shotgun (WGS) entry which is preliminary data.</text>
</comment>
<reference evidence="4 5" key="1">
    <citation type="submission" date="2017-10" db="EMBL/GenBank/DDBJ databases">
        <title>Extensive intraspecific genome diversity in a model arbuscular mycorrhizal fungus.</title>
        <authorList>
            <person name="Chen E.C.H."/>
            <person name="Morin E."/>
            <person name="Baudet D."/>
            <person name="Noel J."/>
            <person name="Ndikumana S."/>
            <person name="Charron P."/>
            <person name="St-Onge C."/>
            <person name="Giorgi J."/>
            <person name="Grigoriev I.V."/>
            <person name="Roux C."/>
            <person name="Martin F.M."/>
            <person name="Corradi N."/>
        </authorList>
    </citation>
    <scope>NUCLEOTIDE SEQUENCE [LARGE SCALE GENOMIC DNA]</scope>
    <source>
        <strain evidence="4 5">A1</strain>
    </source>
</reference>
<dbReference type="PANTHER" id="PTHR43603:SF3">
    <property type="entry name" value="ZINC CHAPERONE YCIC"/>
    <property type="match status" value="1"/>
</dbReference>
<evidence type="ECO:0000313" key="5">
    <source>
        <dbReference type="Proteomes" id="UP000232688"/>
    </source>
</evidence>
<dbReference type="GO" id="GO:0000166">
    <property type="term" value="F:nucleotide binding"/>
    <property type="evidence" value="ECO:0007669"/>
    <property type="project" value="UniProtKB-KW"/>
</dbReference>
<gene>
    <name evidence="4" type="ORF">RhiirA1_482307</name>
</gene>
<dbReference type="Proteomes" id="UP000232688">
    <property type="component" value="Unassembled WGS sequence"/>
</dbReference>
<evidence type="ECO:0000313" key="4">
    <source>
        <dbReference type="EMBL" id="PKC52077.1"/>
    </source>
</evidence>
<evidence type="ECO:0000256" key="2">
    <source>
        <dbReference type="ARBA" id="ARBA00023186"/>
    </source>
</evidence>
<evidence type="ECO:0000256" key="1">
    <source>
        <dbReference type="ARBA" id="ARBA00022741"/>
    </source>
</evidence>
<name>A0A2N0QLZ4_9GLOM</name>
<dbReference type="AlphaFoldDB" id="A0A2N0QLZ4"/>
<dbReference type="InterPro" id="IPR036627">
    <property type="entry name" value="CobW-likC_sf"/>
</dbReference>
<dbReference type="PANTHER" id="PTHR43603">
    <property type="entry name" value="COBW DOMAIN-CONTAINING PROTEIN DDB_G0274527"/>
    <property type="match status" value="1"/>
</dbReference>
<dbReference type="SMART" id="SM00833">
    <property type="entry name" value="CobW_C"/>
    <property type="match status" value="1"/>
</dbReference>
<dbReference type="InterPro" id="IPR011629">
    <property type="entry name" value="CobW-like_C"/>
</dbReference>
<keyword evidence="1" id="KW-0547">Nucleotide-binding</keyword>
<dbReference type="VEuPathDB" id="FungiDB:RhiirA1_482307"/>
<dbReference type="Pfam" id="PF07683">
    <property type="entry name" value="CobW_C"/>
    <property type="match status" value="1"/>
</dbReference>